<evidence type="ECO:0000313" key="6">
    <source>
        <dbReference type="EMBL" id="KAK9803499.1"/>
    </source>
</evidence>
<evidence type="ECO:0000256" key="2">
    <source>
        <dbReference type="ARBA" id="ARBA00022737"/>
    </source>
</evidence>
<dbReference type="Pfam" id="PF25782">
    <property type="entry name" value="TPR_CAND1"/>
    <property type="match status" value="1"/>
</dbReference>
<comment type="caution">
    <text evidence="6">The sequence shown here is derived from an EMBL/GenBank/DDBJ whole genome shotgun (WGS) entry which is preliminary data.</text>
</comment>
<evidence type="ECO:0000256" key="1">
    <source>
        <dbReference type="ARBA" id="ARBA00007657"/>
    </source>
</evidence>
<keyword evidence="7" id="KW-1185">Reference proteome</keyword>
<keyword evidence="3" id="KW-0833">Ubl conjugation pathway</keyword>
<evidence type="ECO:0000259" key="5">
    <source>
        <dbReference type="Pfam" id="PF08623"/>
    </source>
</evidence>
<feature type="region of interest" description="Disordered" evidence="4">
    <location>
        <begin position="311"/>
        <end position="335"/>
    </location>
</feature>
<dbReference type="Gene3D" id="1.25.10.10">
    <property type="entry name" value="Leucine-rich Repeat Variant"/>
    <property type="match status" value="1"/>
</dbReference>
<evidence type="ECO:0000313" key="7">
    <source>
        <dbReference type="Proteomes" id="UP001465755"/>
    </source>
</evidence>
<dbReference type="SUPFAM" id="SSF48371">
    <property type="entry name" value="ARM repeat"/>
    <property type="match status" value="1"/>
</dbReference>
<proteinExistence type="inferred from homology"/>
<dbReference type="InterPro" id="IPR011989">
    <property type="entry name" value="ARM-like"/>
</dbReference>
<evidence type="ECO:0000256" key="3">
    <source>
        <dbReference type="ARBA" id="ARBA00022786"/>
    </source>
</evidence>
<dbReference type="PANTHER" id="PTHR12696">
    <property type="entry name" value="TIP120"/>
    <property type="match status" value="1"/>
</dbReference>
<dbReference type="Proteomes" id="UP001465755">
    <property type="component" value="Unassembled WGS sequence"/>
</dbReference>
<organism evidence="6 7">
    <name type="scientific">Symbiochloris irregularis</name>
    <dbReference type="NCBI Taxonomy" id="706552"/>
    <lineage>
        <taxon>Eukaryota</taxon>
        <taxon>Viridiplantae</taxon>
        <taxon>Chlorophyta</taxon>
        <taxon>core chlorophytes</taxon>
        <taxon>Trebouxiophyceae</taxon>
        <taxon>Trebouxiales</taxon>
        <taxon>Trebouxiaceae</taxon>
        <taxon>Symbiochloris</taxon>
    </lineage>
</organism>
<name>A0AAW1NZP6_9CHLO</name>
<reference evidence="6 7" key="1">
    <citation type="journal article" date="2024" name="Nat. Commun.">
        <title>Phylogenomics reveals the evolutionary origins of lichenization in chlorophyte algae.</title>
        <authorList>
            <person name="Puginier C."/>
            <person name="Libourel C."/>
            <person name="Otte J."/>
            <person name="Skaloud P."/>
            <person name="Haon M."/>
            <person name="Grisel S."/>
            <person name="Petersen M."/>
            <person name="Berrin J.G."/>
            <person name="Delaux P.M."/>
            <person name="Dal Grande F."/>
            <person name="Keller J."/>
        </authorList>
    </citation>
    <scope>NUCLEOTIDE SEQUENCE [LARGE SCALE GENOMIC DNA]</scope>
    <source>
        <strain evidence="6 7">SAG 2036</strain>
    </source>
</reference>
<dbReference type="InterPro" id="IPR016024">
    <property type="entry name" value="ARM-type_fold"/>
</dbReference>
<feature type="domain" description="TATA-binding protein interacting (TIP20)" evidence="5">
    <location>
        <begin position="1035"/>
        <end position="1187"/>
    </location>
</feature>
<dbReference type="AlphaFoldDB" id="A0AAW1NZP6"/>
<dbReference type="InterPro" id="IPR039852">
    <property type="entry name" value="CAND1/CAND2"/>
</dbReference>
<dbReference type="InterPro" id="IPR013932">
    <property type="entry name" value="TATA-bd_TIP120"/>
</dbReference>
<comment type="similarity">
    <text evidence="1">Belongs to the CAND family.</text>
</comment>
<gene>
    <name evidence="6" type="ORF">WJX73_009717</name>
</gene>
<dbReference type="Pfam" id="PF08623">
    <property type="entry name" value="TIP120"/>
    <property type="match status" value="1"/>
</dbReference>
<keyword evidence="2" id="KW-0677">Repeat</keyword>
<dbReference type="GO" id="GO:0010265">
    <property type="term" value="P:SCF complex assembly"/>
    <property type="evidence" value="ECO:0007669"/>
    <property type="project" value="InterPro"/>
</dbReference>
<dbReference type="EMBL" id="JALJOQ010000059">
    <property type="protein sequence ID" value="KAK9803499.1"/>
    <property type="molecule type" value="Genomic_DNA"/>
</dbReference>
<protein>
    <recommendedName>
        <fullName evidence="5">TATA-binding protein interacting (TIP20) domain-containing protein</fullName>
    </recommendedName>
</protein>
<evidence type="ECO:0000256" key="4">
    <source>
        <dbReference type="SAM" id="MobiDB-lite"/>
    </source>
</evidence>
<accession>A0AAW1NZP6</accession>
<sequence>MSTQILGSILERIVSKDKDHRYMAVSDLQSELRKPEFRTDDSTERRLCKAVLQQLDESSGDISGLAIKCLGLLACRLQKDNVETLLQDLCTKLSTGKEHQRDLASIGLKTVVADVPGPPLATTVVKSITPHLIAGIRKQEDADVASMSLDITNDLVSKFGNQMPGDLAAVAEAVIPQLDSSKSSIRKRAIHCLGAVAAYLPEDVLDRLAEHLLNRLATQGLKFESAQTYMHCLGAVSRSVSWRFGRYLDTAVPLAVQYCQGAEEGQDELQEYCLQALEAFTLQCPAAARAHFTTIFPLALECLRYDPNYTEDMEQSGSEEEDADELTDEDYSDDEDASWKVRRAAAKLVAGVIVSQPELLPTIYPQASQALVARFREREENVKADIFSAFVDLVHMVGSHAGRSDAGNAAGAQLRSDAGSILKAAARQLREKSPKTRSGIFLALRELVLVLPECCTAETMSLLLPAILQSLTDKASGSAALKLQTLQFLQLALKCGRAPAWQPHMAQLLPPLLACARERYYKVSAEALRMCTAAVPVLRPRPPAPLDPALQAMVPGLLSVVEEKLAAQDQDQEVKEAAINCAGSTIAYLGDVKPSTTSTLVQMLVARLRNDITRLTAVKALESVATAPVPVPLGPVLQPVLTHLTSFLRKANRPLRQASLSSIDALMTRHGDAAGQQQVQGLVEEVVALISDADLVVAAMSLHLCCTLLQRHPACASDLSASALPPSMALLQSQLLQGAALQELQAFLVGLLQSSAISFDQLLSSLLTAGQMPATGKTAQHATAQCIASLCAAAGYERTMATVTSLLSSLEGSQHQGEAAQRLALLTVGEVGRTADLSAFPPLKGALTRALSSSSEDIKGCASLALGAVCIGNLTAYLPFLLQAIQDQAAVPKDQYLLLKALNEALVSLSAQPPGGTTLGVQDQQQVLALLLQASETGEEECANVVAECLGHLALLAPANVLPILQENAASQSAARRAVIVFAVKFMVVDKPHPIDGLLHEAMAGFLSRLTDADWHVRRAAVQALSAAAHNKAELIADMVQGALPALYAQTVVDQSLVRMVDLGPFKLKVDDGLELRKSAFEAMDVLLDTCRSRLAIDAFLQPLRDGLKDHYDVKMPCHLLLGKLAAVAPAHVMGALEDLIPPLTATLTARPKADAVKQEVDRNEDMLRSCLRAIEAVARIPNVDTCAPFTTLMTSTVLQGNLQPKYAAIKAERAEADGLDATAAEW</sequence>